<dbReference type="PANTHER" id="PTHR21040">
    <property type="entry name" value="BCDNA.GH04120"/>
    <property type="match status" value="1"/>
</dbReference>
<comment type="caution">
    <text evidence="1">The sequence shown here is derived from an EMBL/GenBank/DDBJ whole genome shotgun (WGS) entry which is preliminary data.</text>
</comment>
<keyword evidence="2" id="KW-1185">Reference proteome</keyword>
<dbReference type="Proteomes" id="UP000024635">
    <property type="component" value="Unassembled WGS sequence"/>
</dbReference>
<name>A0A016VK14_9BILA</name>
<dbReference type="OrthoDB" id="10023921at2759"/>
<evidence type="ECO:0000313" key="2">
    <source>
        <dbReference type="Proteomes" id="UP000024635"/>
    </source>
</evidence>
<sequence length="230" mass="26582">MFKRSIHAMGRADILSYFFNAWLKRTSELLDLASSSCIFAFWCASNSRIFEVLHSRGKLPTTWDQNLDGRVGGIILTGWQRYMHHAPLCELLAISIPSLVTDLVYLDDVERSGDDLWKQVQSLLKCPKHLKPTIAPTVIDSFTYIPHKDAYLKSCDFEGKEVFKLIMDDLHLLEWKVNRFRFKNEMKNELMDEIKSLAKKVIFSILAIIYFVKGSTHDNFHVKNFECSGV</sequence>
<dbReference type="AlphaFoldDB" id="A0A016VK14"/>
<gene>
    <name evidence="1" type="primary">Acey_s0009.g821</name>
    <name evidence="1" type="ORF">Y032_0009g821</name>
</gene>
<accession>A0A016VK14</accession>
<organism evidence="1 2">
    <name type="scientific">Ancylostoma ceylanicum</name>
    <dbReference type="NCBI Taxonomy" id="53326"/>
    <lineage>
        <taxon>Eukaryota</taxon>
        <taxon>Metazoa</taxon>
        <taxon>Ecdysozoa</taxon>
        <taxon>Nematoda</taxon>
        <taxon>Chromadorea</taxon>
        <taxon>Rhabditida</taxon>
        <taxon>Rhabditina</taxon>
        <taxon>Rhabditomorpha</taxon>
        <taxon>Strongyloidea</taxon>
        <taxon>Ancylostomatidae</taxon>
        <taxon>Ancylostomatinae</taxon>
        <taxon>Ancylostoma</taxon>
    </lineage>
</organism>
<dbReference type="GO" id="GO:0015929">
    <property type="term" value="F:hexosaminidase activity"/>
    <property type="evidence" value="ECO:0007669"/>
    <property type="project" value="InterPro"/>
</dbReference>
<dbReference type="EMBL" id="JARK01001345">
    <property type="protein sequence ID" value="EYC27606.1"/>
    <property type="molecule type" value="Genomic_DNA"/>
</dbReference>
<reference evidence="2" key="1">
    <citation type="journal article" date="2015" name="Nat. Genet.">
        <title>The genome and transcriptome of the zoonotic hookworm Ancylostoma ceylanicum identify infection-specific gene families.</title>
        <authorList>
            <person name="Schwarz E.M."/>
            <person name="Hu Y."/>
            <person name="Antoshechkin I."/>
            <person name="Miller M.M."/>
            <person name="Sternberg P.W."/>
            <person name="Aroian R.V."/>
        </authorList>
    </citation>
    <scope>NUCLEOTIDE SEQUENCE</scope>
    <source>
        <strain evidence="2">HY135</strain>
    </source>
</reference>
<dbReference type="PANTHER" id="PTHR21040:SF12">
    <property type="entry name" value="BETA-N-ACETYLHEXOSAMINIDASE"/>
    <property type="match status" value="1"/>
</dbReference>
<protein>
    <submittedName>
        <fullName evidence="1">Uncharacterized protein</fullName>
    </submittedName>
</protein>
<evidence type="ECO:0000313" key="1">
    <source>
        <dbReference type="EMBL" id="EYC27606.1"/>
    </source>
</evidence>
<dbReference type="InterPro" id="IPR038901">
    <property type="entry name" value="HEXDC-like"/>
</dbReference>
<proteinExistence type="predicted"/>
<dbReference type="STRING" id="53326.A0A016VK14"/>